<feature type="transmembrane region" description="Helical" evidence="1">
    <location>
        <begin position="430"/>
        <end position="450"/>
    </location>
</feature>
<gene>
    <name evidence="2" type="ORF">ACFFJP_09080</name>
</gene>
<dbReference type="Gene3D" id="1.20.1640.10">
    <property type="entry name" value="Multidrug efflux transporter AcrB transmembrane domain"/>
    <property type="match status" value="2"/>
</dbReference>
<keyword evidence="1" id="KW-0812">Transmembrane</keyword>
<dbReference type="Gene3D" id="3.30.70.1440">
    <property type="entry name" value="Multidrug efflux transporter AcrB pore domain"/>
    <property type="match status" value="1"/>
</dbReference>
<dbReference type="PANTHER" id="PTHR32063">
    <property type="match status" value="1"/>
</dbReference>
<dbReference type="SUPFAM" id="SSF82714">
    <property type="entry name" value="Multidrug efflux transporter AcrB TolC docking domain, DN and DC subdomains"/>
    <property type="match status" value="2"/>
</dbReference>
<comment type="caution">
    <text evidence="2">The sequence shown here is derived from an EMBL/GenBank/DDBJ whole genome shotgun (WGS) entry which is preliminary data.</text>
</comment>
<feature type="transmembrane region" description="Helical" evidence="1">
    <location>
        <begin position="960"/>
        <end position="978"/>
    </location>
</feature>
<keyword evidence="1" id="KW-0472">Membrane</keyword>
<keyword evidence="1" id="KW-1133">Transmembrane helix</keyword>
<sequence>MILSDFSIKRPLVVVVVTIALMLFGYFALTNLKTNQFPDVQPPVLVVNVPYPGASPETVEREILNRVEDSMSTIQGIRDIRSYARESSATIVVFFDFDKDLTAAAQELRDSISTVRDKLPTEMKEPFINRADPNAQPVMSLALSSDVLSPLELSRLAEIQIGRQLRSVPGVALVELEGELEREMTVFLNSHAMREAKVSAQEVVAALRSQNLAAPVGRVVNGLEEQSIRLQGRLKDVTEFEQMVVKQNGDQAIRLGQVADIVDGGAEQRRLSFFNGKKALGIDITKAREASTISVTDDIKAKLEEINKTLPKEVELVIVSDQGEDVAASMRNVTEALGLGALLTIVVVFVFLNSWRSTLITSLALPTSVLASFIAVWACGFTLNFMSLLGLSLAIGVLIDDAIVVRENIVRHMEMGKDNMTAARDGTREIGMAVIATTMSIVAVFIPIAFLDGITGQWFKPFGLTVACSVLVSLFISFTIDPMMSAYWHDPDHDKNKQRRGLGKVFQRFNTWFDHQAERYSRLIGWALKHRKSMWSLAFLSFFGALFLQAKFGGSGFMPDTDNGALIVSIRAPSEASIDYTKAKAAQVAEITQQLPEHRYTQTTIGVQGNITRAQVFVRLVPEKDRNRSAKEVAEEVRGKIKSLVGAEFTVSADLGGGGGGDGKPLQIQFRGPETRVLEGIVMDYVEKLKKVPGAVDVGLSAQDPKPELQVEFDRGLAASVGLSMSDAANAMRLAFAGAEIGDWVDPTGETRNVFVRVRPEERATVADLEQLPLLSSKTGALVPLEQVATVTLGKGPALIEHLDRETMMAVTANVQGRSFGEVFADAMKLAKQIDFPPGYDLVVGGEGRDQQEVFGKIFGALGLAVVLMYLILVVQFHSFMAPVAIMMSLPLSLIGVVLALLIGNSTLNLMSLIGVVMLMGIVAKNAILLVDCARKKEQLEGLSLEESLIAAGRERLRPILMTTFALVAGMLPVAIGVGEGSGFYRPLGIAVIGGTITSTILTLLVVPTFYDSLETMKRRIKARFKRKQAVASHSTVETPAS</sequence>
<evidence type="ECO:0000313" key="2">
    <source>
        <dbReference type="EMBL" id="MFC0048441.1"/>
    </source>
</evidence>
<feature type="transmembrane region" description="Helical" evidence="1">
    <location>
        <begin position="534"/>
        <end position="552"/>
    </location>
</feature>
<reference evidence="2 3" key="1">
    <citation type="submission" date="2024-09" db="EMBL/GenBank/DDBJ databases">
        <authorList>
            <person name="Sun Q."/>
            <person name="Mori K."/>
        </authorList>
    </citation>
    <scope>NUCLEOTIDE SEQUENCE [LARGE SCALE GENOMIC DNA]</scope>
    <source>
        <strain evidence="2 3">KCTC 23315</strain>
    </source>
</reference>
<feature type="transmembrane region" description="Helical" evidence="1">
    <location>
        <begin position="858"/>
        <end position="877"/>
    </location>
</feature>
<dbReference type="PANTHER" id="PTHR32063:SF0">
    <property type="entry name" value="SWARMING MOTILITY PROTEIN SWRC"/>
    <property type="match status" value="1"/>
</dbReference>
<accession>A0ABV6BC59</accession>
<proteinExistence type="predicted"/>
<keyword evidence="3" id="KW-1185">Reference proteome</keyword>
<dbReference type="SUPFAM" id="SSF82866">
    <property type="entry name" value="Multidrug efflux transporter AcrB transmembrane domain"/>
    <property type="match status" value="2"/>
</dbReference>
<dbReference type="EMBL" id="JBHLXP010000001">
    <property type="protein sequence ID" value="MFC0048441.1"/>
    <property type="molecule type" value="Genomic_DNA"/>
</dbReference>
<dbReference type="InterPro" id="IPR027463">
    <property type="entry name" value="AcrB_DN_DC_subdom"/>
</dbReference>
<evidence type="ECO:0000313" key="3">
    <source>
        <dbReference type="Proteomes" id="UP001589813"/>
    </source>
</evidence>
<dbReference type="PRINTS" id="PR00702">
    <property type="entry name" value="ACRIFLAVINRP"/>
</dbReference>
<protein>
    <submittedName>
        <fullName evidence="2">Efflux RND transporter permease subunit</fullName>
    </submittedName>
</protein>
<dbReference type="Proteomes" id="UP001589813">
    <property type="component" value="Unassembled WGS sequence"/>
</dbReference>
<feature type="transmembrane region" description="Helical" evidence="1">
    <location>
        <begin position="910"/>
        <end position="931"/>
    </location>
</feature>
<feature type="transmembrane region" description="Helical" evidence="1">
    <location>
        <begin position="990"/>
        <end position="1011"/>
    </location>
</feature>
<feature type="transmembrane region" description="Helical" evidence="1">
    <location>
        <begin position="462"/>
        <end position="480"/>
    </location>
</feature>
<feature type="transmembrane region" description="Helical" evidence="1">
    <location>
        <begin position="389"/>
        <end position="409"/>
    </location>
</feature>
<feature type="transmembrane region" description="Helical" evidence="1">
    <location>
        <begin position="336"/>
        <end position="355"/>
    </location>
</feature>
<dbReference type="Gene3D" id="3.30.70.1430">
    <property type="entry name" value="Multidrug efflux transporter AcrB pore domain"/>
    <property type="match status" value="2"/>
</dbReference>
<dbReference type="Gene3D" id="3.30.70.1320">
    <property type="entry name" value="Multidrug efflux transporter AcrB pore domain like"/>
    <property type="match status" value="1"/>
</dbReference>
<dbReference type="InterPro" id="IPR001036">
    <property type="entry name" value="Acrflvin-R"/>
</dbReference>
<dbReference type="Pfam" id="PF00873">
    <property type="entry name" value="ACR_tran"/>
    <property type="match status" value="1"/>
</dbReference>
<feature type="transmembrane region" description="Helical" evidence="1">
    <location>
        <begin position="884"/>
        <end position="904"/>
    </location>
</feature>
<feature type="transmembrane region" description="Helical" evidence="1">
    <location>
        <begin position="12"/>
        <end position="29"/>
    </location>
</feature>
<name>A0ABV6BC59_9GAMM</name>
<dbReference type="SUPFAM" id="SSF82693">
    <property type="entry name" value="Multidrug efflux transporter AcrB pore domain, PN1, PN2, PC1 and PC2 subdomains"/>
    <property type="match status" value="3"/>
</dbReference>
<dbReference type="RefSeq" id="WP_377242637.1">
    <property type="nucleotide sequence ID" value="NZ_JBHLXP010000001.1"/>
</dbReference>
<dbReference type="Gene3D" id="3.30.2090.10">
    <property type="entry name" value="Multidrug efflux transporter AcrB TolC docking domain, DN and DC subdomains"/>
    <property type="match status" value="2"/>
</dbReference>
<feature type="transmembrane region" description="Helical" evidence="1">
    <location>
        <begin position="362"/>
        <end position="383"/>
    </location>
</feature>
<organism evidence="2 3">
    <name type="scientific">Rheinheimera tilapiae</name>
    <dbReference type="NCBI Taxonomy" id="875043"/>
    <lineage>
        <taxon>Bacteria</taxon>
        <taxon>Pseudomonadati</taxon>
        <taxon>Pseudomonadota</taxon>
        <taxon>Gammaproteobacteria</taxon>
        <taxon>Chromatiales</taxon>
        <taxon>Chromatiaceae</taxon>
        <taxon>Rheinheimera</taxon>
    </lineage>
</organism>
<evidence type="ECO:0000256" key="1">
    <source>
        <dbReference type="SAM" id="Phobius"/>
    </source>
</evidence>